<evidence type="ECO:0000313" key="3">
    <source>
        <dbReference type="Proteomes" id="UP000256561"/>
    </source>
</evidence>
<dbReference type="SUPFAM" id="SSF51556">
    <property type="entry name" value="Metallo-dependent hydrolases"/>
    <property type="match status" value="1"/>
</dbReference>
<comment type="caution">
    <text evidence="2">The sequence shown here is derived from an EMBL/GenBank/DDBJ whole genome shotgun (WGS) entry which is preliminary data.</text>
</comment>
<dbReference type="PANTHER" id="PTHR32027:SF0">
    <property type="entry name" value="CYTOSINE DEAMINASE"/>
    <property type="match status" value="1"/>
</dbReference>
<feature type="domain" description="Amidohydrolase 3" evidence="1">
    <location>
        <begin position="105"/>
        <end position="372"/>
    </location>
</feature>
<dbReference type="GO" id="GO:0035888">
    <property type="term" value="F:isoguanine deaminase activity"/>
    <property type="evidence" value="ECO:0007669"/>
    <property type="project" value="TreeGrafter"/>
</dbReference>
<dbReference type="InterPro" id="IPR032466">
    <property type="entry name" value="Metal_Hydrolase"/>
</dbReference>
<dbReference type="InterPro" id="IPR011059">
    <property type="entry name" value="Metal-dep_hydrolase_composite"/>
</dbReference>
<accession>A0A3D8MED8</accession>
<sequence length="422" mass="45774">MTRTLLLKNTRIPAAFIRQPEGFGGEADGDCLRGDLIIQNAQVWRFAGSDEPVSADETCDLNGQLIMPRLTEVHAHLDKCHTIDRLGAVGGDLMQAIESMAADKHQWTAEDVYQRANQGLEELYQSGCQLVRTHVDWSEDDTPPLAWDVIKQLAQQWQPLLTVQYAALTSLDLFNDITMATRVAARIARDGGVLGTFVFAQDGMQEKLTTLLQLANRFKLNLDFHVDEGLAANLTGLEQIADAAIASNYQGHILCGHVCSLMNLNGRPLQTVIDKVRRAGITIAALPTTNLYLQGRTSGTPDRRGITRIRELRAAGVPVTIGSDNVQDAFCPLGQHSPMNALSLACLTAHLDPPFADWLRAITTDAQRALGVAPTYTDGAPLQQLLISSATSTAGLVAGGNVRCVLLTDYLNKFATTGISHV</sequence>
<dbReference type="EMBL" id="QRHA01000001">
    <property type="protein sequence ID" value="RDV29239.1"/>
    <property type="molecule type" value="Genomic_DNA"/>
</dbReference>
<organism evidence="2 3">
    <name type="scientific">Alteromonas aestuariivivens</name>
    <dbReference type="NCBI Taxonomy" id="1938339"/>
    <lineage>
        <taxon>Bacteria</taxon>
        <taxon>Pseudomonadati</taxon>
        <taxon>Pseudomonadota</taxon>
        <taxon>Gammaproteobacteria</taxon>
        <taxon>Alteromonadales</taxon>
        <taxon>Alteromonadaceae</taxon>
        <taxon>Alteromonas/Salinimonas group</taxon>
        <taxon>Alteromonas</taxon>
    </lineage>
</organism>
<dbReference type="AlphaFoldDB" id="A0A3D8MED8"/>
<keyword evidence="3" id="KW-1185">Reference proteome</keyword>
<evidence type="ECO:0000313" key="2">
    <source>
        <dbReference type="EMBL" id="RDV29239.1"/>
    </source>
</evidence>
<dbReference type="InterPro" id="IPR052349">
    <property type="entry name" value="Metallo-hydrolase_Enzymes"/>
</dbReference>
<dbReference type="InterPro" id="IPR013108">
    <property type="entry name" value="Amidohydro_3"/>
</dbReference>
<dbReference type="PANTHER" id="PTHR32027">
    <property type="entry name" value="CYTOSINE DEAMINASE"/>
    <property type="match status" value="1"/>
</dbReference>
<dbReference type="Proteomes" id="UP000256561">
    <property type="component" value="Unassembled WGS sequence"/>
</dbReference>
<dbReference type="GO" id="GO:0004131">
    <property type="term" value="F:cytosine deaminase activity"/>
    <property type="evidence" value="ECO:0007669"/>
    <property type="project" value="TreeGrafter"/>
</dbReference>
<gene>
    <name evidence="2" type="ORF">DXV75_01915</name>
</gene>
<dbReference type="RefSeq" id="WP_115591529.1">
    <property type="nucleotide sequence ID" value="NZ_QRHA01000001.1"/>
</dbReference>
<proteinExistence type="predicted"/>
<protein>
    <recommendedName>
        <fullName evidence="1">Amidohydrolase 3 domain-containing protein</fullName>
    </recommendedName>
</protein>
<dbReference type="Pfam" id="PF07969">
    <property type="entry name" value="Amidohydro_3"/>
    <property type="match status" value="1"/>
</dbReference>
<evidence type="ECO:0000259" key="1">
    <source>
        <dbReference type="Pfam" id="PF07969"/>
    </source>
</evidence>
<dbReference type="Gene3D" id="3.20.20.140">
    <property type="entry name" value="Metal-dependent hydrolases"/>
    <property type="match status" value="1"/>
</dbReference>
<dbReference type="Gene3D" id="2.30.40.10">
    <property type="entry name" value="Urease, subunit C, domain 1"/>
    <property type="match status" value="1"/>
</dbReference>
<dbReference type="GO" id="GO:0006209">
    <property type="term" value="P:cytosine catabolic process"/>
    <property type="evidence" value="ECO:0007669"/>
    <property type="project" value="TreeGrafter"/>
</dbReference>
<name>A0A3D8MED8_9ALTE</name>
<reference evidence="3" key="1">
    <citation type="submission" date="2018-08" db="EMBL/GenBank/DDBJ databases">
        <authorList>
            <person name="Zhang J."/>
            <person name="Du Z.-J."/>
        </authorList>
    </citation>
    <scope>NUCLEOTIDE SEQUENCE [LARGE SCALE GENOMIC DNA]</scope>
    <source>
        <strain evidence="3">KCTC 52655</strain>
    </source>
</reference>
<dbReference type="OrthoDB" id="9815027at2"/>